<keyword evidence="4 13" id="KW-0812">Transmembrane</keyword>
<evidence type="ECO:0000256" key="1">
    <source>
        <dbReference type="ARBA" id="ARBA00004479"/>
    </source>
</evidence>
<keyword evidence="2" id="KW-0723">Serine/threonine-protein kinase</keyword>
<feature type="transmembrane region" description="Helical" evidence="13">
    <location>
        <begin position="363"/>
        <end position="387"/>
    </location>
</feature>
<dbReference type="Gene3D" id="2.10.25.10">
    <property type="entry name" value="Laminin"/>
    <property type="match status" value="1"/>
</dbReference>
<evidence type="ECO:0000313" key="16">
    <source>
        <dbReference type="EMBL" id="KAE8076216.1"/>
    </source>
</evidence>
<dbReference type="Proteomes" id="UP000327013">
    <property type="component" value="Chromosome 6"/>
</dbReference>
<keyword evidence="8" id="KW-0067">ATP-binding</keyword>
<dbReference type="InterPro" id="IPR045274">
    <property type="entry name" value="WAK-like"/>
</dbReference>
<dbReference type="Gene3D" id="3.30.200.20">
    <property type="entry name" value="Phosphorylase Kinase, domain 1"/>
    <property type="match status" value="1"/>
</dbReference>
<dbReference type="OrthoDB" id="4062651at2759"/>
<dbReference type="Pfam" id="PF07714">
    <property type="entry name" value="PK_Tyr_Ser-Thr"/>
    <property type="match status" value="1"/>
</dbReference>
<keyword evidence="7" id="KW-0418">Kinase</keyword>
<dbReference type="PANTHER" id="PTHR27005:SF280">
    <property type="entry name" value="WALL-ASSOCIATED RECEPTOR KINASE-LIKE 8"/>
    <property type="match status" value="1"/>
</dbReference>
<organism evidence="16 17">
    <name type="scientific">Carpinus fangiana</name>
    <dbReference type="NCBI Taxonomy" id="176857"/>
    <lineage>
        <taxon>Eukaryota</taxon>
        <taxon>Viridiplantae</taxon>
        <taxon>Streptophyta</taxon>
        <taxon>Embryophyta</taxon>
        <taxon>Tracheophyta</taxon>
        <taxon>Spermatophyta</taxon>
        <taxon>Magnoliopsida</taxon>
        <taxon>eudicotyledons</taxon>
        <taxon>Gunneridae</taxon>
        <taxon>Pentapetalae</taxon>
        <taxon>rosids</taxon>
        <taxon>fabids</taxon>
        <taxon>Fagales</taxon>
        <taxon>Betulaceae</taxon>
        <taxon>Carpinus</taxon>
    </lineage>
</organism>
<feature type="domain" description="Protein kinase" evidence="15">
    <location>
        <begin position="440"/>
        <end position="713"/>
    </location>
</feature>
<gene>
    <name evidence="16" type="ORF">FH972_014880</name>
</gene>
<feature type="signal peptide" evidence="14">
    <location>
        <begin position="1"/>
        <end position="21"/>
    </location>
</feature>
<evidence type="ECO:0000256" key="7">
    <source>
        <dbReference type="ARBA" id="ARBA00022777"/>
    </source>
</evidence>
<dbReference type="AlphaFoldDB" id="A0A5N6RCV6"/>
<evidence type="ECO:0000259" key="15">
    <source>
        <dbReference type="PROSITE" id="PS50011"/>
    </source>
</evidence>
<protein>
    <recommendedName>
        <fullName evidence="15">Protein kinase domain-containing protein</fullName>
    </recommendedName>
</protein>
<evidence type="ECO:0000256" key="6">
    <source>
        <dbReference type="ARBA" id="ARBA00022741"/>
    </source>
</evidence>
<evidence type="ECO:0000256" key="4">
    <source>
        <dbReference type="ARBA" id="ARBA00022692"/>
    </source>
</evidence>
<dbReference type="FunFam" id="3.30.200.20:FF:000043">
    <property type="entry name" value="Wall-associated receptor kinase 2"/>
    <property type="match status" value="1"/>
</dbReference>
<dbReference type="InterPro" id="IPR001245">
    <property type="entry name" value="Ser-Thr/Tyr_kinase_cat_dom"/>
</dbReference>
<comment type="catalytic activity">
    <reaction evidence="12">
        <text>L-threonyl-[protein] + ATP = O-phospho-L-threonyl-[protein] + ADP + H(+)</text>
        <dbReference type="Rhea" id="RHEA:46608"/>
        <dbReference type="Rhea" id="RHEA-COMP:11060"/>
        <dbReference type="Rhea" id="RHEA-COMP:11605"/>
        <dbReference type="ChEBI" id="CHEBI:15378"/>
        <dbReference type="ChEBI" id="CHEBI:30013"/>
        <dbReference type="ChEBI" id="CHEBI:30616"/>
        <dbReference type="ChEBI" id="CHEBI:61977"/>
        <dbReference type="ChEBI" id="CHEBI:456216"/>
    </reaction>
</comment>
<accession>A0A5N6RCV6</accession>
<keyword evidence="17" id="KW-1185">Reference proteome</keyword>
<comment type="subcellular location">
    <subcellularLocation>
        <location evidence="1">Membrane</location>
        <topology evidence="1">Single-pass type I membrane protein</topology>
    </subcellularLocation>
</comment>
<dbReference type="GO" id="GO:0005886">
    <property type="term" value="C:plasma membrane"/>
    <property type="evidence" value="ECO:0007669"/>
    <property type="project" value="TreeGrafter"/>
</dbReference>
<keyword evidence="6" id="KW-0547">Nucleotide-binding</keyword>
<evidence type="ECO:0000256" key="11">
    <source>
        <dbReference type="ARBA" id="ARBA00047558"/>
    </source>
</evidence>
<dbReference type="InterPro" id="IPR011009">
    <property type="entry name" value="Kinase-like_dom_sf"/>
</dbReference>
<dbReference type="FunFam" id="1.10.510.10:FF:000084">
    <property type="entry name" value="Wall-associated receptor kinase 2"/>
    <property type="match status" value="1"/>
</dbReference>
<evidence type="ECO:0000313" key="17">
    <source>
        <dbReference type="Proteomes" id="UP000327013"/>
    </source>
</evidence>
<dbReference type="CDD" id="cd00054">
    <property type="entry name" value="EGF_CA"/>
    <property type="match status" value="1"/>
</dbReference>
<comment type="catalytic activity">
    <reaction evidence="11">
        <text>L-seryl-[protein] + ATP = O-phospho-L-seryl-[protein] + ADP + H(+)</text>
        <dbReference type="Rhea" id="RHEA:17989"/>
        <dbReference type="Rhea" id="RHEA-COMP:9863"/>
        <dbReference type="Rhea" id="RHEA-COMP:11604"/>
        <dbReference type="ChEBI" id="CHEBI:15378"/>
        <dbReference type="ChEBI" id="CHEBI:29999"/>
        <dbReference type="ChEBI" id="CHEBI:30616"/>
        <dbReference type="ChEBI" id="CHEBI:83421"/>
        <dbReference type="ChEBI" id="CHEBI:456216"/>
    </reaction>
</comment>
<dbReference type="PROSITE" id="PS50011">
    <property type="entry name" value="PROTEIN_KINASE_DOM"/>
    <property type="match status" value="1"/>
</dbReference>
<dbReference type="Gene3D" id="1.10.510.10">
    <property type="entry name" value="Transferase(Phosphotransferase) domain 1"/>
    <property type="match status" value="1"/>
</dbReference>
<keyword evidence="5 14" id="KW-0732">Signal</keyword>
<keyword evidence="3" id="KW-0808">Transferase</keyword>
<evidence type="ECO:0000256" key="12">
    <source>
        <dbReference type="ARBA" id="ARBA00047951"/>
    </source>
</evidence>
<evidence type="ECO:0000256" key="5">
    <source>
        <dbReference type="ARBA" id="ARBA00022729"/>
    </source>
</evidence>
<evidence type="ECO:0000256" key="3">
    <source>
        <dbReference type="ARBA" id="ARBA00022679"/>
    </source>
</evidence>
<sequence length="735" mass="82533">MEVQLTVFQKILLLFSIFVQAAGLAVNNSSSCQKSCGNVSNIPFPFGIGAGCYLDPWLEVVCNYNDSWASPKLVLKKLHLEVLNISLGGTVRVNYPTFVKCVEGPGLWSKLNMELGSSPFFFSISKNKFIGLGCDNFASMVSFIFDPFYSPDPHEFILDGCMSRCDPTNEVINGNNCNGINCCQSALPPADYINAFITNMSLANNNIYYRGKRCPSAFMVEEKWFQTRGLINISSIMPHVPVVLEWRIPNASFYSLPISYIHGSASTANNSSPSYICSNNTAYYMISDNWTYESAQAYRCSCRNGFEGNPYLLHGCQDINECESLKSPCFNNGSESVYCENTEGSYLCHSRRVEYPTKHSVRVIIIVIGISSGLGVLILLVGGWWSYKVVKKRRENKQKKKFFKRNGGLLLKQQLSSHEANVEHTKLFDSKDLEKATDGFNANRILGQGGQGTVYKGMLADGRIVAVKKSKVIDEGQLQEFINEVVILLQINHRNVVKLIGCCLETEVPLLVYEYIPNGTLSQYVSSQIEEFPLTWDMRLRIATEVAGALFYLHSAASLPIYHRNIKSANILLDEKFRAKVADFGTSRSITIDQTHLTTFVSGTIGYLDPEYYQTSQFTAKSDVYSFGVVLAELLTGKNAVFSTNMQETRGLASYFVQSMEEDNLFDILDSQVLKEDKKEEIIAVANLAKRCLDINRNKRPAMKEVAMEMETIQMLQRAPNFEQNCELEHFIFEL</sequence>
<dbReference type="GO" id="GO:0007166">
    <property type="term" value="P:cell surface receptor signaling pathway"/>
    <property type="evidence" value="ECO:0007669"/>
    <property type="project" value="InterPro"/>
</dbReference>
<dbReference type="EMBL" id="CM017326">
    <property type="protein sequence ID" value="KAE8076216.1"/>
    <property type="molecule type" value="Genomic_DNA"/>
</dbReference>
<evidence type="ECO:0000256" key="9">
    <source>
        <dbReference type="ARBA" id="ARBA00022989"/>
    </source>
</evidence>
<reference evidence="16 17" key="1">
    <citation type="submission" date="2019-06" db="EMBL/GenBank/DDBJ databases">
        <title>A chromosomal-level reference genome of Carpinus fangiana (Coryloideae, Betulaceae).</title>
        <authorList>
            <person name="Yang X."/>
            <person name="Wang Z."/>
            <person name="Zhang L."/>
            <person name="Hao G."/>
            <person name="Liu J."/>
            <person name="Yang Y."/>
        </authorList>
    </citation>
    <scope>NUCLEOTIDE SEQUENCE [LARGE SCALE GENOMIC DNA]</scope>
    <source>
        <strain evidence="16">Cfa_2016G</strain>
        <tissue evidence="16">Leaf</tissue>
    </source>
</reference>
<evidence type="ECO:0000256" key="2">
    <source>
        <dbReference type="ARBA" id="ARBA00022527"/>
    </source>
</evidence>
<dbReference type="CDD" id="cd14066">
    <property type="entry name" value="STKc_IRAK"/>
    <property type="match status" value="1"/>
</dbReference>
<evidence type="ECO:0000256" key="14">
    <source>
        <dbReference type="SAM" id="SignalP"/>
    </source>
</evidence>
<dbReference type="GO" id="GO:0004674">
    <property type="term" value="F:protein serine/threonine kinase activity"/>
    <property type="evidence" value="ECO:0007669"/>
    <property type="project" value="UniProtKB-KW"/>
</dbReference>
<dbReference type="InterPro" id="IPR000719">
    <property type="entry name" value="Prot_kinase_dom"/>
</dbReference>
<dbReference type="SUPFAM" id="SSF56112">
    <property type="entry name" value="Protein kinase-like (PK-like)"/>
    <property type="match status" value="1"/>
</dbReference>
<proteinExistence type="predicted"/>
<evidence type="ECO:0000256" key="10">
    <source>
        <dbReference type="ARBA" id="ARBA00023136"/>
    </source>
</evidence>
<feature type="chain" id="PRO_5024391575" description="Protein kinase domain-containing protein" evidence="14">
    <location>
        <begin position="22"/>
        <end position="735"/>
    </location>
</feature>
<dbReference type="PANTHER" id="PTHR27005">
    <property type="entry name" value="WALL-ASSOCIATED RECEPTOR KINASE-LIKE 21"/>
    <property type="match status" value="1"/>
</dbReference>
<evidence type="ECO:0000256" key="13">
    <source>
        <dbReference type="SAM" id="Phobius"/>
    </source>
</evidence>
<evidence type="ECO:0000256" key="8">
    <source>
        <dbReference type="ARBA" id="ARBA00022840"/>
    </source>
</evidence>
<dbReference type="GO" id="GO:0005524">
    <property type="term" value="F:ATP binding"/>
    <property type="evidence" value="ECO:0007669"/>
    <property type="project" value="UniProtKB-KW"/>
</dbReference>
<keyword evidence="9 13" id="KW-1133">Transmembrane helix</keyword>
<name>A0A5N6RCV6_9ROSI</name>
<keyword evidence="10 13" id="KW-0472">Membrane</keyword>